<feature type="region of interest" description="Disordered" evidence="5">
    <location>
        <begin position="1062"/>
        <end position="1082"/>
    </location>
</feature>
<reference evidence="7" key="1">
    <citation type="submission" date="2021-04" db="EMBL/GenBank/DDBJ databases">
        <authorList>
            <consortium name="Molecular Ecology Group"/>
        </authorList>
    </citation>
    <scope>NUCLEOTIDE SEQUENCE</scope>
</reference>
<dbReference type="GO" id="GO:0005783">
    <property type="term" value="C:endoplasmic reticulum"/>
    <property type="evidence" value="ECO:0007669"/>
    <property type="project" value="TreeGrafter"/>
</dbReference>
<evidence type="ECO:0000256" key="5">
    <source>
        <dbReference type="SAM" id="MobiDB-lite"/>
    </source>
</evidence>
<evidence type="ECO:0000256" key="3">
    <source>
        <dbReference type="ARBA" id="ARBA00023054"/>
    </source>
</evidence>
<accession>A0A8S3ZSS3</accession>
<organism evidence="7 8">
    <name type="scientific">Candidula unifasciata</name>
    <dbReference type="NCBI Taxonomy" id="100452"/>
    <lineage>
        <taxon>Eukaryota</taxon>
        <taxon>Metazoa</taxon>
        <taxon>Spiralia</taxon>
        <taxon>Lophotrochozoa</taxon>
        <taxon>Mollusca</taxon>
        <taxon>Gastropoda</taxon>
        <taxon>Heterobranchia</taxon>
        <taxon>Euthyneura</taxon>
        <taxon>Panpulmonata</taxon>
        <taxon>Eupulmonata</taxon>
        <taxon>Stylommatophora</taxon>
        <taxon>Helicina</taxon>
        <taxon>Helicoidea</taxon>
        <taxon>Geomitridae</taxon>
        <taxon>Candidula</taxon>
    </lineage>
</organism>
<keyword evidence="2" id="KW-0333">Golgi apparatus</keyword>
<feature type="compositionally biased region" description="Low complexity" evidence="5">
    <location>
        <begin position="1239"/>
        <end position="1250"/>
    </location>
</feature>
<feature type="compositionally biased region" description="Low complexity" evidence="5">
    <location>
        <begin position="671"/>
        <end position="681"/>
    </location>
</feature>
<evidence type="ECO:0000256" key="1">
    <source>
        <dbReference type="ARBA" id="ARBA00004555"/>
    </source>
</evidence>
<dbReference type="PANTHER" id="PTHR46515:SF1">
    <property type="entry name" value="TATA ELEMENT MODULATORY FACTOR"/>
    <property type="match status" value="1"/>
</dbReference>
<protein>
    <recommendedName>
        <fullName evidence="6">TATA element modulatory factor 1 TATA binding domain-containing protein</fullName>
    </recommendedName>
</protein>
<feature type="coiled-coil region" evidence="4">
    <location>
        <begin position="762"/>
        <end position="1053"/>
    </location>
</feature>
<dbReference type="Proteomes" id="UP000678393">
    <property type="component" value="Unassembled WGS sequence"/>
</dbReference>
<dbReference type="GO" id="GO:0005794">
    <property type="term" value="C:Golgi apparatus"/>
    <property type="evidence" value="ECO:0007669"/>
    <property type="project" value="UniProtKB-SubCell"/>
</dbReference>
<keyword evidence="3 4" id="KW-0175">Coiled coil</keyword>
<dbReference type="Pfam" id="PF12325">
    <property type="entry name" value="TMF_TATA_bd"/>
    <property type="match status" value="1"/>
</dbReference>
<feature type="region of interest" description="Disordered" evidence="5">
    <location>
        <begin position="30"/>
        <end position="154"/>
    </location>
</feature>
<feature type="coiled-coil region" evidence="4">
    <location>
        <begin position="1318"/>
        <end position="1397"/>
    </location>
</feature>
<name>A0A8S3ZSS3_9EUPU</name>
<feature type="compositionally biased region" description="Basic and acidic residues" evidence="5">
    <location>
        <begin position="715"/>
        <end position="724"/>
    </location>
</feature>
<feature type="region of interest" description="Disordered" evidence="5">
    <location>
        <begin position="628"/>
        <end position="753"/>
    </location>
</feature>
<feature type="domain" description="TATA element modulatory factor 1 TATA binding" evidence="6">
    <location>
        <begin position="1301"/>
        <end position="1405"/>
    </location>
</feature>
<evidence type="ECO:0000256" key="2">
    <source>
        <dbReference type="ARBA" id="ARBA00023034"/>
    </source>
</evidence>
<evidence type="ECO:0000259" key="6">
    <source>
        <dbReference type="Pfam" id="PF12325"/>
    </source>
</evidence>
<dbReference type="InterPro" id="IPR022091">
    <property type="entry name" value="TMF_TATA-bd"/>
</dbReference>
<feature type="compositionally biased region" description="Basic and acidic residues" evidence="5">
    <location>
        <begin position="689"/>
        <end position="705"/>
    </location>
</feature>
<feature type="compositionally biased region" description="Basic and acidic residues" evidence="5">
    <location>
        <begin position="30"/>
        <end position="52"/>
    </location>
</feature>
<evidence type="ECO:0000313" key="8">
    <source>
        <dbReference type="Proteomes" id="UP000678393"/>
    </source>
</evidence>
<evidence type="ECO:0000313" key="7">
    <source>
        <dbReference type="EMBL" id="CAG5130326.1"/>
    </source>
</evidence>
<dbReference type="InterPro" id="IPR052602">
    <property type="entry name" value="Growth_transcription_reg"/>
</dbReference>
<keyword evidence="8" id="KW-1185">Reference proteome</keyword>
<feature type="compositionally biased region" description="Basic and acidic residues" evidence="5">
    <location>
        <begin position="731"/>
        <end position="753"/>
    </location>
</feature>
<feature type="region of interest" description="Disordered" evidence="5">
    <location>
        <begin position="519"/>
        <end position="556"/>
    </location>
</feature>
<dbReference type="OrthoDB" id="74178at2759"/>
<feature type="compositionally biased region" description="Basic and acidic residues" evidence="5">
    <location>
        <begin position="641"/>
        <end position="657"/>
    </location>
</feature>
<feature type="compositionally biased region" description="Polar residues" evidence="5">
    <location>
        <begin position="543"/>
        <end position="556"/>
    </location>
</feature>
<feature type="compositionally biased region" description="Basic and acidic residues" evidence="5">
    <location>
        <begin position="1215"/>
        <end position="1238"/>
    </location>
</feature>
<feature type="compositionally biased region" description="Polar residues" evidence="5">
    <location>
        <begin position="72"/>
        <end position="108"/>
    </location>
</feature>
<dbReference type="Pfam" id="PF12329">
    <property type="entry name" value="TMF_DNA_bd"/>
    <property type="match status" value="1"/>
</dbReference>
<feature type="compositionally biased region" description="Basic and acidic residues" evidence="5">
    <location>
        <begin position="1062"/>
        <end position="1074"/>
    </location>
</feature>
<proteinExistence type="predicted"/>
<comment type="caution">
    <text evidence="7">The sequence shown here is derived from an EMBL/GenBank/DDBJ whole genome shotgun (WGS) entry which is preliminary data.</text>
</comment>
<sequence length="1408" mass="156753">MSWWDTSGITSLASQALKNAQKKIDKVLEIDEGAKHKVQKEDEKSQGQKEDGDFWSGWLGGKKSEGEDDAENSPTSHSSWNLPWNSTGSGSENILGAGSSNNTKVNTEVTKDNPEVTESTLKKADVDVHDSEVTTLGSLPHRETDFVSPPSRAQEYLPNLSSDVSSVFLAHGDIEKELPEEENISVSESFNTGWQDFPMDDDVNEMQVDDNIDVTETSKNEHGFDVDANKNFENFINNTVQSTECENSDRQFQAAESLRDVENGKDTFDLANSNTEEDISVDFKSNVSIVPVDTSSGSAQNAIEELLSPAQDADISSDNICTQALMQQLKPLQTDTSQSADSDPVDDSKDTDANPDGSLSKCMSSGYFTATSEECVTEIVVSTSTSVNDMHPQGSSTPIEASPAEAIEPADASLSVTSCDTDLSIKSWLEEGALPSLHNAALVEASEFPGTYTDSEALAKPAVDDVGNTESGLPELMASSDCHKSQSDFMQDYVNIGSVNDAAQTSSFDGSTSLLEELHTSSELEVATSRTNSDLDLPGGGRNSSTGSSETSKFDSSIDTIVDRSILDSQSDVDLMEKEPPYSLFGDSHTLGSEIDHPEEIQSGQLNDSSQSLSSSYVKCMIEEAMEDFNKTEDSGSDNHSSGEKSESSKIDSELEKSIYSGHESSDEIETTTSSDIEIISAPTPNGDNKYHLPFDLDQGHHRSDSQSSSSAHSKAGEMDRMSPERGGASWRDDDIHHHDLHAVREEAADNPSHPERLLKKLAEMAEVLQARENKLVQLSKENHQLTEDNNILRNQLQQSEEAREEENADLTALTDEFTARIGEAEKKMQAVLKEKELLKQRLAAAEKELERRSGDSDLQALLDEKREQVEELLKEGEKLSKQQLQSNTIIKKLRAKEKESDTTISAQKKKLDEQAKELERLILVLDSKEEMEKKQAEAISQLNAAVQRQEKELIKHKSDLEDAQEKVRALQTALDNSYKEIAELHRSNASQDSKAQEAALSAEMQVREELKAAMEREQQRFRQERETFIMQVDDLRLEMAKLEKEHSRREDLLRQEITHLQERQQQDEARSQDLTHSVSSATRPLLRQIENLQATLGAQSSAWERVEKNLTDRLAEAQTALAMAQEKERTANDHLMELSARVASLEAANSRIKQEKAQLAAQVESDRSRLEELQDIRNSAVAQMETTRQKLNQELTQLKMDKVHLESQLNVERSRLENERKKTLTLEEQLRQAEQSRSRGTPSPSPSMSVSRQESMAGSMYEHQSPGLMNWSFHEDADTVTSFGGTKTSVYDSLRQSGAAVVFENLSSQLKLREGELAHMQTEISQLEHTRESMARELVNLTNQNEELLEVKKAHELLEIEFSELNNRYSAILQMYGEKEEEVQELKLDLQDVKEMYKSQIDALMAK</sequence>
<gene>
    <name evidence="7" type="ORF">CUNI_LOCUS15884</name>
</gene>
<feature type="region of interest" description="Disordered" evidence="5">
    <location>
        <begin position="332"/>
        <end position="360"/>
    </location>
</feature>
<dbReference type="InterPro" id="IPR022092">
    <property type="entry name" value="TMF_DNA-bd"/>
</dbReference>
<dbReference type="EMBL" id="CAJHNH020003968">
    <property type="protein sequence ID" value="CAG5130326.1"/>
    <property type="molecule type" value="Genomic_DNA"/>
</dbReference>
<feature type="region of interest" description="Disordered" evidence="5">
    <location>
        <begin position="1215"/>
        <end position="1259"/>
    </location>
</feature>
<dbReference type="PANTHER" id="PTHR46515">
    <property type="entry name" value="TATA ELEMENT MODULATORY FACTOR TMF1"/>
    <property type="match status" value="1"/>
</dbReference>
<feature type="compositionally biased region" description="Basic and acidic residues" evidence="5">
    <location>
        <begin position="109"/>
        <end position="132"/>
    </location>
</feature>
<comment type="subcellular location">
    <subcellularLocation>
        <location evidence="1">Golgi apparatus</location>
    </subcellularLocation>
</comment>
<evidence type="ECO:0000256" key="4">
    <source>
        <dbReference type="SAM" id="Coils"/>
    </source>
</evidence>